<evidence type="ECO:0000256" key="5">
    <source>
        <dbReference type="ARBA" id="ARBA00022750"/>
    </source>
</evidence>
<evidence type="ECO:0000313" key="10">
    <source>
        <dbReference type="Proteomes" id="UP000265566"/>
    </source>
</evidence>
<dbReference type="CDD" id="cd05476">
    <property type="entry name" value="pepsin_A_like_plant"/>
    <property type="match status" value="1"/>
</dbReference>
<dbReference type="InterPro" id="IPR021109">
    <property type="entry name" value="Peptidase_aspartic_dom_sf"/>
</dbReference>
<organism evidence="9 10">
    <name type="scientific">Medicago truncatula</name>
    <name type="common">Barrel medic</name>
    <name type="synonym">Medicago tribuloides</name>
    <dbReference type="NCBI Taxonomy" id="3880"/>
    <lineage>
        <taxon>Eukaryota</taxon>
        <taxon>Viridiplantae</taxon>
        <taxon>Streptophyta</taxon>
        <taxon>Embryophyta</taxon>
        <taxon>Tracheophyta</taxon>
        <taxon>Spermatophyta</taxon>
        <taxon>Magnoliopsida</taxon>
        <taxon>eudicotyledons</taxon>
        <taxon>Gunneridae</taxon>
        <taxon>Pentapetalae</taxon>
        <taxon>rosids</taxon>
        <taxon>fabids</taxon>
        <taxon>Fabales</taxon>
        <taxon>Fabaceae</taxon>
        <taxon>Papilionoideae</taxon>
        <taxon>50 kb inversion clade</taxon>
        <taxon>NPAAA clade</taxon>
        <taxon>Hologalegina</taxon>
        <taxon>IRL clade</taxon>
        <taxon>Trifolieae</taxon>
        <taxon>Medicago</taxon>
    </lineage>
</organism>
<evidence type="ECO:0000256" key="1">
    <source>
        <dbReference type="ARBA" id="ARBA00004613"/>
    </source>
</evidence>
<dbReference type="PROSITE" id="PS51767">
    <property type="entry name" value="PEPTIDASE_A1"/>
    <property type="match status" value="1"/>
</dbReference>
<keyword evidence="7" id="KW-0325">Glycoprotein</keyword>
<keyword evidence="4" id="KW-0645">Protease</keyword>
<comment type="subcellular location">
    <subcellularLocation>
        <location evidence="1">Secreted</location>
    </subcellularLocation>
</comment>
<dbReference type="EC" id="3.4.23.12" evidence="9"/>
<dbReference type="FunFam" id="2.40.70.10:FF:000031">
    <property type="entry name" value="Aspartyl protease AED1"/>
    <property type="match status" value="1"/>
</dbReference>
<comment type="similarity">
    <text evidence="2">Belongs to the peptidase A1 family.</text>
</comment>
<dbReference type="SUPFAM" id="SSF50630">
    <property type="entry name" value="Acid proteases"/>
    <property type="match status" value="1"/>
</dbReference>
<sequence>MITALSKFLRISKPLSVLSHTEKEKMVPLQSFNPYLAIILLLFHLLHFSSIEAQNDGFTVKLIRKSSHLSSNNIQDIVQAPINAYIGQYLMELYIGTPPIKISGTVDTGSDLIWVQCVPCLGCYNQINPMFDPLKSSTYTNISCDSPLCYKPYIGECSPEKRCDYTYGYADSSLTKGVLAQETVTLTSNTGKPISLQGILFGCGHNNTGNFNDHEMGLIGLGGGPTSLVSQIGPLFGGKKFSQCLVPFLTDITISSQMSFGKGSEVLGEGVVTTPLVQREQDMTSYYVTLLGISVEDTYLPMNSTIEKGNMLVDSGTPPNILPQQLYDRVYVEVKNKVPLEPITDDPSLGPQLCYRTQTNLKGPTLTYHFEGANLLLTPIQTFIPPTPETKGVFCLAITNCANSDPGIYGNFAQTNYLIGFDLDRQIVSFKPTDCTKQ</sequence>
<evidence type="ECO:0000256" key="3">
    <source>
        <dbReference type="ARBA" id="ARBA00022525"/>
    </source>
</evidence>
<protein>
    <submittedName>
        <fullName evidence="9">Putative nepenthesin</fullName>
        <ecNumber evidence="9">3.4.23.12</ecNumber>
    </submittedName>
</protein>
<dbReference type="InterPro" id="IPR033121">
    <property type="entry name" value="PEPTIDASE_A1"/>
</dbReference>
<dbReference type="GO" id="GO:0006508">
    <property type="term" value="P:proteolysis"/>
    <property type="evidence" value="ECO:0007669"/>
    <property type="project" value="UniProtKB-KW"/>
</dbReference>
<keyword evidence="3" id="KW-0964">Secreted</keyword>
<dbReference type="FunFam" id="2.40.70.10:FF:000050">
    <property type="entry name" value="Aspartic proteinase CDR1"/>
    <property type="match status" value="1"/>
</dbReference>
<dbReference type="InterPro" id="IPR034161">
    <property type="entry name" value="Pepsin-like_plant"/>
</dbReference>
<dbReference type="Pfam" id="PF14543">
    <property type="entry name" value="TAXi_N"/>
    <property type="match status" value="1"/>
</dbReference>
<evidence type="ECO:0000256" key="2">
    <source>
        <dbReference type="ARBA" id="ARBA00007447"/>
    </source>
</evidence>
<evidence type="ECO:0000256" key="4">
    <source>
        <dbReference type="ARBA" id="ARBA00022670"/>
    </source>
</evidence>
<dbReference type="Gene3D" id="2.40.70.10">
    <property type="entry name" value="Acid Proteases"/>
    <property type="match status" value="2"/>
</dbReference>
<comment type="caution">
    <text evidence="9">The sequence shown here is derived from an EMBL/GenBank/DDBJ whole genome shotgun (WGS) entry which is preliminary data.</text>
</comment>
<dbReference type="GO" id="GO:0004190">
    <property type="term" value="F:aspartic-type endopeptidase activity"/>
    <property type="evidence" value="ECO:0007669"/>
    <property type="project" value="UniProtKB-KW"/>
</dbReference>
<keyword evidence="6 9" id="KW-0378">Hydrolase</keyword>
<dbReference type="Gramene" id="rna28352">
    <property type="protein sequence ID" value="RHN53445.1"/>
    <property type="gene ID" value="gene28352"/>
</dbReference>
<evidence type="ECO:0000313" key="9">
    <source>
        <dbReference type="EMBL" id="RHN53445.1"/>
    </source>
</evidence>
<evidence type="ECO:0000256" key="6">
    <source>
        <dbReference type="ARBA" id="ARBA00022801"/>
    </source>
</evidence>
<dbReference type="GO" id="GO:0005576">
    <property type="term" value="C:extracellular region"/>
    <property type="evidence" value="ECO:0007669"/>
    <property type="project" value="UniProtKB-SubCell"/>
</dbReference>
<dbReference type="AlphaFoldDB" id="A0A396HQ17"/>
<dbReference type="InterPro" id="IPR032799">
    <property type="entry name" value="TAXi_C"/>
</dbReference>
<keyword evidence="5" id="KW-0064">Aspartyl protease</keyword>
<dbReference type="Pfam" id="PF14541">
    <property type="entry name" value="TAXi_C"/>
    <property type="match status" value="1"/>
</dbReference>
<gene>
    <name evidence="9" type="ORF">MtrunA17_Chr5g0395931</name>
</gene>
<dbReference type="EMBL" id="PSQE01000005">
    <property type="protein sequence ID" value="RHN53445.1"/>
    <property type="molecule type" value="Genomic_DNA"/>
</dbReference>
<evidence type="ECO:0000259" key="8">
    <source>
        <dbReference type="PROSITE" id="PS51767"/>
    </source>
</evidence>
<dbReference type="InterPro" id="IPR032861">
    <property type="entry name" value="TAXi_N"/>
</dbReference>
<proteinExistence type="inferred from homology"/>
<dbReference type="Proteomes" id="UP000265566">
    <property type="component" value="Chromosome 5"/>
</dbReference>
<feature type="domain" description="Peptidase A1" evidence="8">
    <location>
        <begin position="89"/>
        <end position="431"/>
    </location>
</feature>
<accession>A0A396HQ17</accession>
<dbReference type="PANTHER" id="PTHR47967">
    <property type="entry name" value="OS07G0603500 PROTEIN-RELATED"/>
    <property type="match status" value="1"/>
</dbReference>
<evidence type="ECO:0000256" key="7">
    <source>
        <dbReference type="ARBA" id="ARBA00023180"/>
    </source>
</evidence>
<dbReference type="PANTHER" id="PTHR47967:SF39">
    <property type="entry name" value="ASPARTYL PROTEASE FAMILY PROTEIN, PUTATIVE-RELATED"/>
    <property type="match status" value="1"/>
</dbReference>
<reference evidence="10" key="1">
    <citation type="journal article" date="2018" name="Nat. Plants">
        <title>Whole-genome landscape of Medicago truncatula symbiotic genes.</title>
        <authorList>
            <person name="Pecrix Y."/>
            <person name="Staton S.E."/>
            <person name="Sallet E."/>
            <person name="Lelandais-Briere C."/>
            <person name="Moreau S."/>
            <person name="Carrere S."/>
            <person name="Blein T."/>
            <person name="Jardinaud M.F."/>
            <person name="Latrasse D."/>
            <person name="Zouine M."/>
            <person name="Zahm M."/>
            <person name="Kreplak J."/>
            <person name="Mayjonade B."/>
            <person name="Satge C."/>
            <person name="Perez M."/>
            <person name="Cauet S."/>
            <person name="Marande W."/>
            <person name="Chantry-Darmon C."/>
            <person name="Lopez-Roques C."/>
            <person name="Bouchez O."/>
            <person name="Berard A."/>
            <person name="Debelle F."/>
            <person name="Munos S."/>
            <person name="Bendahmane A."/>
            <person name="Berges H."/>
            <person name="Niebel A."/>
            <person name="Buitink J."/>
            <person name="Frugier F."/>
            <person name="Benhamed M."/>
            <person name="Crespi M."/>
            <person name="Gouzy J."/>
            <person name="Gamas P."/>
        </authorList>
    </citation>
    <scope>NUCLEOTIDE SEQUENCE [LARGE SCALE GENOMIC DNA]</scope>
    <source>
        <strain evidence="10">cv. Jemalong A17</strain>
    </source>
</reference>
<dbReference type="InterPro" id="IPR051708">
    <property type="entry name" value="Plant_Aspart_Prot_A1"/>
</dbReference>
<name>A0A396HQ17_MEDTR</name>